<evidence type="ECO:0000313" key="3">
    <source>
        <dbReference type="Proteomes" id="UP000193642"/>
    </source>
</evidence>
<proteinExistence type="predicted"/>
<organism evidence="2 3">
    <name type="scientific">Rhizoclosmatium globosum</name>
    <dbReference type="NCBI Taxonomy" id="329046"/>
    <lineage>
        <taxon>Eukaryota</taxon>
        <taxon>Fungi</taxon>
        <taxon>Fungi incertae sedis</taxon>
        <taxon>Chytridiomycota</taxon>
        <taxon>Chytridiomycota incertae sedis</taxon>
        <taxon>Chytridiomycetes</taxon>
        <taxon>Chytridiales</taxon>
        <taxon>Chytriomycetaceae</taxon>
        <taxon>Rhizoclosmatium</taxon>
    </lineage>
</organism>
<protein>
    <recommendedName>
        <fullName evidence="1">[F-actin]-monooxygenase MICAL1-3-like Rossman domain-containing protein</fullName>
    </recommendedName>
</protein>
<comment type="caution">
    <text evidence="2">The sequence shown here is derived from an EMBL/GenBank/DDBJ whole genome shotgun (WGS) entry which is preliminary data.</text>
</comment>
<dbReference type="InterPro" id="IPR057494">
    <property type="entry name" value="Rossman_Mical"/>
</dbReference>
<dbReference type="SUPFAM" id="SSF51905">
    <property type="entry name" value="FAD/NAD(P)-binding domain"/>
    <property type="match status" value="1"/>
</dbReference>
<keyword evidence="3" id="KW-1185">Reference proteome</keyword>
<dbReference type="OrthoDB" id="20799at2759"/>
<gene>
    <name evidence="2" type="ORF">BCR33DRAFT_721800</name>
</gene>
<feature type="domain" description="[F-actin]-monooxygenase MICAL1-3-like Rossman" evidence="1">
    <location>
        <begin position="336"/>
        <end position="401"/>
    </location>
</feature>
<sequence length="628" mass="69495">MIGSNAQFSAAFEKFLVDEEVTSIMASFDAVKACLPLDDHQPYSYKVFRDFALPLLSYKRKSLIGAFDCKITASDPVVVISGAGPVGLRAAVEAKLTGFRVIIVELRGEFSRHNVIKTWNYTIADLMSLGLSHYYPQFSAHGNTLHLGIKEIQMCLLKAALILGVEVQYQVGVCGIVDPATGITGGKWAAWTLPASEARLRLKKRAELDGLSTEEKKNRVDYFESACSEDGAVVRTLDKEEDVDYLSGIGAEGSKASLIPFDYFFVAEGESSRLIRHLGFDRKVWKFANMIGIVVNFDITPSELKSAMSAERSIPEFLVTRAAATWKSGPLGKLDKLGYELENMEYMRSFKTHFFVVTIKKNTLKSSGIVKEDKSSIKELLDYTNLDIQKLESFARDLGNVAGVPQTCPLSKKHGVQIFDFSCKGQCTSTLRKFTSRDPSFPETLILPIGDALQNPYWPYGLGVNRGFHSAFDAVHAIHIAETQSFDTALFERITAFRAMEWYPLQEACLIAPVPSKPGIKTAGAVTATEHNWTIDPLTRYNKIVFKGIHFSDIQTGSMPTLPKRVRKFWGFQWNTGGSGVEGEKETDEAVLYPEDQIEATVSRLALTAAELAQKPATQHTVPSPGNF</sequence>
<dbReference type="Pfam" id="PF25413">
    <property type="entry name" value="Rossman_Mical"/>
    <property type="match status" value="1"/>
</dbReference>
<dbReference type="STRING" id="329046.A0A1Y2BQ44"/>
<evidence type="ECO:0000259" key="1">
    <source>
        <dbReference type="Pfam" id="PF25413"/>
    </source>
</evidence>
<dbReference type="EMBL" id="MCGO01000053">
    <property type="protein sequence ID" value="ORY36873.1"/>
    <property type="molecule type" value="Genomic_DNA"/>
</dbReference>
<dbReference type="Proteomes" id="UP000193642">
    <property type="component" value="Unassembled WGS sequence"/>
</dbReference>
<dbReference type="AlphaFoldDB" id="A0A1Y2BQ44"/>
<reference evidence="2 3" key="1">
    <citation type="submission" date="2016-07" db="EMBL/GenBank/DDBJ databases">
        <title>Pervasive Adenine N6-methylation of Active Genes in Fungi.</title>
        <authorList>
            <consortium name="DOE Joint Genome Institute"/>
            <person name="Mondo S.J."/>
            <person name="Dannebaum R.O."/>
            <person name="Kuo R.C."/>
            <person name="Labutti K."/>
            <person name="Haridas S."/>
            <person name="Kuo A."/>
            <person name="Salamov A."/>
            <person name="Ahrendt S.R."/>
            <person name="Lipzen A."/>
            <person name="Sullivan W."/>
            <person name="Andreopoulos W.B."/>
            <person name="Clum A."/>
            <person name="Lindquist E."/>
            <person name="Daum C."/>
            <person name="Ramamoorthy G.K."/>
            <person name="Gryganskyi A."/>
            <person name="Culley D."/>
            <person name="Magnuson J.K."/>
            <person name="James T.Y."/>
            <person name="O'Malley M.A."/>
            <person name="Stajich J.E."/>
            <person name="Spatafora J.W."/>
            <person name="Visel A."/>
            <person name="Grigoriev I.V."/>
        </authorList>
    </citation>
    <scope>NUCLEOTIDE SEQUENCE [LARGE SCALE GENOMIC DNA]</scope>
    <source>
        <strain evidence="2 3">JEL800</strain>
    </source>
</reference>
<dbReference type="Gene3D" id="3.50.50.60">
    <property type="entry name" value="FAD/NAD(P)-binding domain"/>
    <property type="match status" value="2"/>
</dbReference>
<name>A0A1Y2BQ44_9FUNG</name>
<evidence type="ECO:0000313" key="2">
    <source>
        <dbReference type="EMBL" id="ORY36873.1"/>
    </source>
</evidence>
<dbReference type="InterPro" id="IPR036188">
    <property type="entry name" value="FAD/NAD-bd_sf"/>
</dbReference>
<accession>A0A1Y2BQ44</accession>